<evidence type="ECO:0000259" key="1">
    <source>
        <dbReference type="Pfam" id="PF13358"/>
    </source>
</evidence>
<dbReference type="EMBL" id="CP045503">
    <property type="protein sequence ID" value="QPG57982.2"/>
    <property type="molecule type" value="Genomic_DNA"/>
</dbReference>
<dbReference type="Proteomes" id="UP000316416">
    <property type="component" value="Chromosome"/>
</dbReference>
<feature type="domain" description="Tc1-like transposase DDE" evidence="1">
    <location>
        <begin position="185"/>
        <end position="323"/>
    </location>
</feature>
<evidence type="ECO:0000313" key="3">
    <source>
        <dbReference type="EMBL" id="QPG57982.2"/>
    </source>
</evidence>
<sequence>MVTINNSYLALKNYTAEEILALSRAEKDPRKRIRLLAVSLFLEGHNRTEVTKRLKVARASVNAWVSKYLTYGLKGLDAKRNKGRDSYLTTKQKQQLIEYIEAQSVRASGGRLTGDAILKYIQLHFNVDYHPNAIYKLLDTLRFSWITSRSMHPKQSAEAQMAFKKVFQLETILNIPGSVGLDRVDIWFQDEARFGQQNTTTRLWARKGTRPRAVRQQQFEYVHFFGAVCPETGETEAIIAPYLSKDIMRQHLSLIAKRTKPGRHAVVVMDGAGWHTNDIADEFINLSIIKFPPYSPELNPIEQVWSWLRQHHLANRSFKGYEDIVDACSIAWNNFISDSNRVISLCRREWAIMTKY</sequence>
<accession>A0ABX6V5Q7</accession>
<dbReference type="InterPro" id="IPR025959">
    <property type="entry name" value="Winged_HTH_dom"/>
</dbReference>
<organism evidence="3 4">
    <name type="scientific">Shewanella eurypsychrophilus</name>
    <dbReference type="NCBI Taxonomy" id="2593656"/>
    <lineage>
        <taxon>Bacteria</taxon>
        <taxon>Pseudomonadati</taxon>
        <taxon>Pseudomonadota</taxon>
        <taxon>Gammaproteobacteria</taxon>
        <taxon>Alteromonadales</taxon>
        <taxon>Shewanellaceae</taxon>
        <taxon>Shewanella</taxon>
    </lineage>
</organism>
<dbReference type="SUPFAM" id="SSF46689">
    <property type="entry name" value="Homeodomain-like"/>
    <property type="match status" value="1"/>
</dbReference>
<dbReference type="Pfam" id="PF13384">
    <property type="entry name" value="HTH_23"/>
    <property type="match status" value="1"/>
</dbReference>
<dbReference type="NCBIfam" id="NF033545">
    <property type="entry name" value="transpos_IS630"/>
    <property type="match status" value="1"/>
</dbReference>
<protein>
    <submittedName>
        <fullName evidence="3">IS630 family transposase</fullName>
    </submittedName>
</protein>
<evidence type="ECO:0000259" key="2">
    <source>
        <dbReference type="Pfam" id="PF13592"/>
    </source>
</evidence>
<dbReference type="Pfam" id="PF13592">
    <property type="entry name" value="HTH_33"/>
    <property type="match status" value="1"/>
</dbReference>
<dbReference type="Pfam" id="PF13358">
    <property type="entry name" value="DDE_3"/>
    <property type="match status" value="1"/>
</dbReference>
<feature type="domain" description="Winged helix-turn helix" evidence="2">
    <location>
        <begin position="109"/>
        <end position="165"/>
    </location>
</feature>
<reference evidence="3" key="1">
    <citation type="submission" date="2021-07" db="EMBL/GenBank/DDBJ databases">
        <title>Shewanella sp. YLB-07 whole genome sequence.</title>
        <authorList>
            <person name="Yu L."/>
        </authorList>
    </citation>
    <scope>NUCLEOTIDE SEQUENCE</scope>
    <source>
        <strain evidence="3">YLB-08</strain>
    </source>
</reference>
<name>A0ABX6V5Q7_9GAMM</name>
<keyword evidence="4" id="KW-1185">Reference proteome</keyword>
<dbReference type="InterPro" id="IPR047655">
    <property type="entry name" value="Transpos_IS630-like"/>
</dbReference>
<dbReference type="InterPro" id="IPR038717">
    <property type="entry name" value="Tc1-like_DDE_dom"/>
</dbReference>
<dbReference type="Gene3D" id="3.30.420.10">
    <property type="entry name" value="Ribonuclease H-like superfamily/Ribonuclease H"/>
    <property type="match status" value="1"/>
</dbReference>
<dbReference type="InterPro" id="IPR036397">
    <property type="entry name" value="RNaseH_sf"/>
</dbReference>
<evidence type="ECO:0000313" key="4">
    <source>
        <dbReference type="Proteomes" id="UP000316416"/>
    </source>
</evidence>
<gene>
    <name evidence="3" type="ORF">FM038_011350</name>
</gene>
<dbReference type="InterPro" id="IPR009057">
    <property type="entry name" value="Homeodomain-like_sf"/>
</dbReference>
<proteinExistence type="predicted"/>